<evidence type="ECO:0000313" key="5">
    <source>
        <dbReference type="EMBL" id="RXN35344.1"/>
    </source>
</evidence>
<dbReference type="EC" id="3.1.26.4" evidence="2"/>
<dbReference type="GO" id="GO:0006508">
    <property type="term" value="P:proteolysis"/>
    <property type="evidence" value="ECO:0007669"/>
    <property type="project" value="InterPro"/>
</dbReference>
<dbReference type="Gene3D" id="3.30.70.270">
    <property type="match status" value="1"/>
</dbReference>
<keyword evidence="6" id="KW-1185">Reference proteome</keyword>
<evidence type="ECO:0000256" key="3">
    <source>
        <dbReference type="SAM" id="MobiDB-lite"/>
    </source>
</evidence>
<accession>A0A498NUX9</accession>
<dbReference type="InterPro" id="IPR053134">
    <property type="entry name" value="RNA-dir_DNA_polymerase"/>
</dbReference>
<dbReference type="InterPro" id="IPR043128">
    <property type="entry name" value="Rev_trsase/Diguanyl_cyclase"/>
</dbReference>
<dbReference type="PANTHER" id="PTHR24559:SF435">
    <property type="entry name" value="RIBONUCLEASE H"/>
    <property type="match status" value="1"/>
</dbReference>
<dbReference type="PROSITE" id="PS00141">
    <property type="entry name" value="ASP_PROTEASE"/>
    <property type="match status" value="1"/>
</dbReference>
<gene>
    <name evidence="5" type="ORF">ROHU_014344</name>
</gene>
<dbReference type="PANTHER" id="PTHR24559">
    <property type="entry name" value="TRANSPOSON TY3-I GAG-POL POLYPROTEIN"/>
    <property type="match status" value="1"/>
</dbReference>
<dbReference type="SUPFAM" id="SSF56672">
    <property type="entry name" value="DNA/RNA polymerases"/>
    <property type="match status" value="1"/>
</dbReference>
<reference evidence="5 6" key="1">
    <citation type="submission" date="2018-03" db="EMBL/GenBank/DDBJ databases">
        <title>Draft genome sequence of Rohu Carp (Labeo rohita).</title>
        <authorList>
            <person name="Das P."/>
            <person name="Kushwaha B."/>
            <person name="Joshi C.G."/>
            <person name="Kumar D."/>
            <person name="Nagpure N.S."/>
            <person name="Sahoo L."/>
            <person name="Das S.P."/>
            <person name="Bit A."/>
            <person name="Patnaik S."/>
            <person name="Meher P.K."/>
            <person name="Jayasankar P."/>
            <person name="Koringa P.G."/>
            <person name="Patel N.V."/>
            <person name="Hinsu A.T."/>
            <person name="Kumar R."/>
            <person name="Pandey M."/>
            <person name="Agarwal S."/>
            <person name="Srivastava S."/>
            <person name="Singh M."/>
            <person name="Iquebal M.A."/>
            <person name="Jaiswal S."/>
            <person name="Angadi U.B."/>
            <person name="Kumar N."/>
            <person name="Raza M."/>
            <person name="Shah T.M."/>
            <person name="Rai A."/>
            <person name="Jena J.K."/>
        </authorList>
    </citation>
    <scope>NUCLEOTIDE SEQUENCE [LARGE SCALE GENOMIC DNA]</scope>
    <source>
        <strain evidence="5">DASCIFA01</strain>
        <tissue evidence="5">Testis</tissue>
    </source>
</reference>
<name>A0A498NUX9_LABRO</name>
<dbReference type="Proteomes" id="UP000290572">
    <property type="component" value="Unassembled WGS sequence"/>
</dbReference>
<dbReference type="STRING" id="84645.A0A498NUX9"/>
<dbReference type="Gene3D" id="3.10.10.10">
    <property type="entry name" value="HIV Type 1 Reverse Transcriptase, subunit A, domain 1"/>
    <property type="match status" value="1"/>
</dbReference>
<dbReference type="EMBL" id="QBIY01011128">
    <property type="protein sequence ID" value="RXN35344.1"/>
    <property type="molecule type" value="Genomic_DNA"/>
</dbReference>
<comment type="caution">
    <text evidence="5">The sequence shown here is derived from an EMBL/GenBank/DDBJ whole genome shotgun (WGS) entry which is preliminary data.</text>
</comment>
<sequence length="605" mass="67793">MGVQSTRGPQESEPEADKDASPAGKLGRSSVKEWHGAPETTRSTCDSFMLDAGKPKLPEGLIGPVSEVPVQIEGIYAKALLDSGSQVTLLYHSFYETYLKHLDLQPVENLEIWGLSSHKYPYDGYLPLRLEFTESVAGVHQVIDTLAIVCPDPVKREGIAILLGTNTILVKKLLESCRKQAGEKFLNVLTIHPVIREAYETIQHADVTQDDPDKHGTVWFVKHNPVALKPNQVLQPPGLLKFPGQITESLVLVDRAAVGDTGSDYLEVRPELHSVVSSRRVTVTVRNMSTKEVWVKRGTPLAHVFPVSFMPQITANQPPEQSTLSSASFDFGDSPMPEEAKQSLCEKMMQRQDLFSLHEWDVGCSKSTTHEIRLNDSHPFRERLRRLAPADLEDVRLHLQELQSSGIISESRSPYASPIVVVRKKSGKVRMCVDYRTLNQRTVPDQYTVPRIEDALHSLSGSRWFSVLDLRSGYYQIPISDADKEKTAFICPVGFYQFERMPQGICGAPATFQRVMERTVGDMNFLEVLVYLDDLIVFGRTIDEHEECLLKVLDRLREEGLKISLDKCQFGRTSVNYVGHIVSEDGISTDPSKIEAVVSCRSPRR</sequence>
<dbReference type="AlphaFoldDB" id="A0A498NUX9"/>
<evidence type="ECO:0000256" key="2">
    <source>
        <dbReference type="ARBA" id="ARBA00012180"/>
    </source>
</evidence>
<evidence type="ECO:0000313" key="6">
    <source>
        <dbReference type="Proteomes" id="UP000290572"/>
    </source>
</evidence>
<dbReference type="InterPro" id="IPR001969">
    <property type="entry name" value="Aspartic_peptidase_AS"/>
</dbReference>
<dbReference type="FunFam" id="3.10.10.10:FF:000004">
    <property type="entry name" value="Uncharacterized protein"/>
    <property type="match status" value="1"/>
</dbReference>
<dbReference type="InterPro" id="IPR000477">
    <property type="entry name" value="RT_dom"/>
</dbReference>
<proteinExistence type="inferred from homology"/>
<organism evidence="5 6">
    <name type="scientific">Labeo rohita</name>
    <name type="common">Indian major carp</name>
    <name type="synonym">Cyprinus rohita</name>
    <dbReference type="NCBI Taxonomy" id="84645"/>
    <lineage>
        <taxon>Eukaryota</taxon>
        <taxon>Metazoa</taxon>
        <taxon>Chordata</taxon>
        <taxon>Craniata</taxon>
        <taxon>Vertebrata</taxon>
        <taxon>Euteleostomi</taxon>
        <taxon>Actinopterygii</taxon>
        <taxon>Neopterygii</taxon>
        <taxon>Teleostei</taxon>
        <taxon>Ostariophysi</taxon>
        <taxon>Cypriniformes</taxon>
        <taxon>Cyprinidae</taxon>
        <taxon>Labeoninae</taxon>
        <taxon>Labeonini</taxon>
        <taxon>Labeo</taxon>
    </lineage>
</organism>
<comment type="similarity">
    <text evidence="1">Belongs to the beta type-B retroviral polymerase family. HERV class-II K(HML-2) pol subfamily.</text>
</comment>
<evidence type="ECO:0000256" key="1">
    <source>
        <dbReference type="ARBA" id="ARBA00010879"/>
    </source>
</evidence>
<dbReference type="InterPro" id="IPR043502">
    <property type="entry name" value="DNA/RNA_pol_sf"/>
</dbReference>
<dbReference type="GO" id="GO:0004190">
    <property type="term" value="F:aspartic-type endopeptidase activity"/>
    <property type="evidence" value="ECO:0007669"/>
    <property type="project" value="InterPro"/>
</dbReference>
<dbReference type="Pfam" id="PF00078">
    <property type="entry name" value="RVT_1"/>
    <property type="match status" value="1"/>
</dbReference>
<protein>
    <recommendedName>
        <fullName evidence="2">ribonuclease H</fullName>
        <ecNumber evidence="2">3.1.26.4</ecNumber>
    </recommendedName>
</protein>
<dbReference type="CDD" id="cd01647">
    <property type="entry name" value="RT_LTR"/>
    <property type="match status" value="1"/>
</dbReference>
<feature type="region of interest" description="Disordered" evidence="3">
    <location>
        <begin position="1"/>
        <end position="47"/>
    </location>
</feature>
<dbReference type="GO" id="GO:0004523">
    <property type="term" value="F:RNA-DNA hybrid ribonuclease activity"/>
    <property type="evidence" value="ECO:0007669"/>
    <property type="project" value="UniProtKB-EC"/>
</dbReference>
<dbReference type="PROSITE" id="PS50878">
    <property type="entry name" value="RT_POL"/>
    <property type="match status" value="1"/>
</dbReference>
<feature type="domain" description="Reverse transcriptase" evidence="4">
    <location>
        <begin position="403"/>
        <end position="582"/>
    </location>
</feature>
<evidence type="ECO:0000259" key="4">
    <source>
        <dbReference type="PROSITE" id="PS50878"/>
    </source>
</evidence>